<feature type="non-terminal residue" evidence="3">
    <location>
        <position position="102"/>
    </location>
</feature>
<evidence type="ECO:0000256" key="1">
    <source>
        <dbReference type="SAM" id="MobiDB-lite"/>
    </source>
</evidence>
<dbReference type="Proteomes" id="UP000639419">
    <property type="component" value="Unassembled WGS sequence"/>
</dbReference>
<accession>A0ABX2KUP7</accession>
<protein>
    <submittedName>
        <fullName evidence="3">NAD-dependent epimerase/dehydratase family protein</fullName>
    </submittedName>
</protein>
<dbReference type="Gene3D" id="3.40.50.720">
    <property type="entry name" value="NAD(P)-binding Rossmann-like Domain"/>
    <property type="match status" value="1"/>
</dbReference>
<proteinExistence type="predicted"/>
<evidence type="ECO:0000313" key="3">
    <source>
        <dbReference type="EMBL" id="NUB19429.1"/>
    </source>
</evidence>
<feature type="compositionally biased region" description="Low complexity" evidence="1">
    <location>
        <begin position="81"/>
        <end position="92"/>
    </location>
</feature>
<dbReference type="InterPro" id="IPR036291">
    <property type="entry name" value="NAD(P)-bd_dom_sf"/>
</dbReference>
<keyword evidence="4" id="KW-1185">Reference proteome</keyword>
<dbReference type="EMBL" id="WHOR01000051">
    <property type="protein sequence ID" value="NUB19429.1"/>
    <property type="molecule type" value="Genomic_DNA"/>
</dbReference>
<comment type="caution">
    <text evidence="3">The sequence shown here is derived from an EMBL/GenBank/DDBJ whole genome shotgun (WGS) entry which is preliminary data.</text>
</comment>
<evidence type="ECO:0000259" key="2">
    <source>
        <dbReference type="Pfam" id="PF01370"/>
    </source>
</evidence>
<sequence>MGTTLVTGGSGFIGGHLVAALAARGERVRILDLQDPPDGLPPDVEVRQGSILDAAAVARALEGVERVHHLAAASRMEPCRTSTSGGKPSGGSWRSRMRTRSP</sequence>
<dbReference type="InterPro" id="IPR001509">
    <property type="entry name" value="Epimerase_deHydtase"/>
</dbReference>
<feature type="region of interest" description="Disordered" evidence="1">
    <location>
        <begin position="72"/>
        <end position="102"/>
    </location>
</feature>
<dbReference type="RefSeq" id="WP_174438619.1">
    <property type="nucleotide sequence ID" value="NZ_WHOR01000051.1"/>
</dbReference>
<organism evidence="3 4">
    <name type="scientific">Azospirillum formosense</name>
    <dbReference type="NCBI Taxonomy" id="861533"/>
    <lineage>
        <taxon>Bacteria</taxon>
        <taxon>Pseudomonadati</taxon>
        <taxon>Pseudomonadota</taxon>
        <taxon>Alphaproteobacteria</taxon>
        <taxon>Rhodospirillales</taxon>
        <taxon>Azospirillaceae</taxon>
        <taxon>Azospirillum</taxon>
    </lineage>
</organism>
<name>A0ABX2KUP7_9PROT</name>
<dbReference type="SUPFAM" id="SSF51735">
    <property type="entry name" value="NAD(P)-binding Rossmann-fold domains"/>
    <property type="match status" value="1"/>
</dbReference>
<evidence type="ECO:0000313" key="4">
    <source>
        <dbReference type="Proteomes" id="UP000639419"/>
    </source>
</evidence>
<feature type="domain" description="NAD-dependent epimerase/dehydratase" evidence="2">
    <location>
        <begin position="5"/>
        <end position="75"/>
    </location>
</feature>
<reference evidence="3 4" key="1">
    <citation type="submission" date="2019-10" db="EMBL/GenBank/DDBJ databases">
        <title>Genome sequence of Azospirillum formosense CC-Nfb-7.</title>
        <authorList>
            <person name="Ambrosini A."/>
            <person name="Sant'Anna F.H."/>
            <person name="Cassan F.D."/>
            <person name="Souza E.M."/>
            <person name="Passaglia L.M.P."/>
        </authorList>
    </citation>
    <scope>NUCLEOTIDE SEQUENCE [LARGE SCALE GENOMIC DNA]</scope>
    <source>
        <strain evidence="3 4">CC-NFb-7</strain>
    </source>
</reference>
<gene>
    <name evidence="3" type="ORF">GBZ26_09420</name>
</gene>
<dbReference type="Pfam" id="PF01370">
    <property type="entry name" value="Epimerase"/>
    <property type="match status" value="1"/>
</dbReference>